<organism evidence="1 2">
    <name type="scientific">Colletotrichum truncatum</name>
    <name type="common">Anthracnose fungus</name>
    <name type="synonym">Colletotrichum capsici</name>
    <dbReference type="NCBI Taxonomy" id="5467"/>
    <lineage>
        <taxon>Eukaryota</taxon>
        <taxon>Fungi</taxon>
        <taxon>Dikarya</taxon>
        <taxon>Ascomycota</taxon>
        <taxon>Pezizomycotina</taxon>
        <taxon>Sordariomycetes</taxon>
        <taxon>Hypocreomycetidae</taxon>
        <taxon>Glomerellales</taxon>
        <taxon>Glomerellaceae</taxon>
        <taxon>Colletotrichum</taxon>
        <taxon>Colletotrichum truncatum species complex</taxon>
    </lineage>
</organism>
<proteinExistence type="predicted"/>
<gene>
    <name evidence="1" type="ORF">CTRU02_202932</name>
</gene>
<name>A0ACC3ZLS0_COLTU</name>
<keyword evidence="2" id="KW-1185">Reference proteome</keyword>
<evidence type="ECO:0000313" key="1">
    <source>
        <dbReference type="EMBL" id="KAL0945045.1"/>
    </source>
</evidence>
<sequence>MNLKNSIIFLAITTSTLANPLSRCKRNGDGTIDKRCISLDHCNCKMWVPGKDAKAPRQYLTGDFAYGTGVIHGHMKVQGGAGMGSVCSVTWDRGNNGKCGYWKQIAGPSGNGCQQYQNTWFSCDEVYE</sequence>
<comment type="caution">
    <text evidence="1">The sequence shown here is derived from an EMBL/GenBank/DDBJ whole genome shotgun (WGS) entry which is preliminary data.</text>
</comment>
<dbReference type="EMBL" id="VUJX02000001">
    <property type="protein sequence ID" value="KAL0945045.1"/>
    <property type="molecule type" value="Genomic_DNA"/>
</dbReference>
<reference evidence="1 2" key="1">
    <citation type="journal article" date="2020" name="Phytopathology">
        <title>Genome Sequence Resources of Colletotrichum truncatum, C. plurivorum, C. musicola, and C. sojae: Four Species Pathogenic to Soybean (Glycine max).</title>
        <authorList>
            <person name="Rogerio F."/>
            <person name="Boufleur T.R."/>
            <person name="Ciampi-Guillardi M."/>
            <person name="Sukno S.A."/>
            <person name="Thon M.R."/>
            <person name="Massola Junior N.S."/>
            <person name="Baroncelli R."/>
        </authorList>
    </citation>
    <scope>NUCLEOTIDE SEQUENCE [LARGE SCALE GENOMIC DNA]</scope>
    <source>
        <strain evidence="1 2">CMES1059</strain>
    </source>
</reference>
<protein>
    <submittedName>
        <fullName evidence="1">Uncharacterized protein</fullName>
    </submittedName>
</protein>
<accession>A0ACC3ZLS0</accession>
<evidence type="ECO:0000313" key="2">
    <source>
        <dbReference type="Proteomes" id="UP000805649"/>
    </source>
</evidence>
<dbReference type="Proteomes" id="UP000805649">
    <property type="component" value="Unassembled WGS sequence"/>
</dbReference>